<name>A0ACB7FGT5_NIBAL</name>
<reference evidence="1" key="1">
    <citation type="submission" date="2020-04" db="EMBL/GenBank/DDBJ databases">
        <title>A chromosome-scale assembly and high-density genetic map of the yellow drum (Nibea albiflora) genome.</title>
        <authorList>
            <person name="Xu D."/>
            <person name="Zhang W."/>
            <person name="Chen R."/>
            <person name="Tan P."/>
            <person name="Wang L."/>
            <person name="Song H."/>
            <person name="Tian L."/>
            <person name="Zhu Q."/>
            <person name="Wang B."/>
        </authorList>
    </citation>
    <scope>NUCLEOTIDE SEQUENCE</scope>
    <source>
        <strain evidence="1">ZJHYS-2018</strain>
    </source>
</reference>
<dbReference type="EMBL" id="CM024798">
    <property type="protein sequence ID" value="KAG8013715.1"/>
    <property type="molecule type" value="Genomic_DNA"/>
</dbReference>
<accession>A0ACB7FGT5</accession>
<keyword evidence="2" id="KW-1185">Reference proteome</keyword>
<dbReference type="Proteomes" id="UP000805704">
    <property type="component" value="Chromosome 10"/>
</dbReference>
<comment type="caution">
    <text evidence="1">The sequence shown here is derived from an EMBL/GenBank/DDBJ whole genome shotgun (WGS) entry which is preliminary data.</text>
</comment>
<proteinExistence type="predicted"/>
<protein>
    <submittedName>
        <fullName evidence="1">Uncharacterized protein</fullName>
    </submittedName>
</protein>
<evidence type="ECO:0000313" key="2">
    <source>
        <dbReference type="Proteomes" id="UP000805704"/>
    </source>
</evidence>
<feature type="non-terminal residue" evidence="1">
    <location>
        <position position="98"/>
    </location>
</feature>
<organism evidence="1 2">
    <name type="scientific">Nibea albiflora</name>
    <name type="common">Yellow drum</name>
    <name type="synonym">Corvina albiflora</name>
    <dbReference type="NCBI Taxonomy" id="240163"/>
    <lineage>
        <taxon>Eukaryota</taxon>
        <taxon>Metazoa</taxon>
        <taxon>Chordata</taxon>
        <taxon>Craniata</taxon>
        <taxon>Vertebrata</taxon>
        <taxon>Euteleostomi</taxon>
        <taxon>Actinopterygii</taxon>
        <taxon>Neopterygii</taxon>
        <taxon>Teleostei</taxon>
        <taxon>Neoteleostei</taxon>
        <taxon>Acanthomorphata</taxon>
        <taxon>Eupercaria</taxon>
        <taxon>Sciaenidae</taxon>
        <taxon>Nibea</taxon>
    </lineage>
</organism>
<gene>
    <name evidence="1" type="ORF">GBF38_015714</name>
</gene>
<sequence>MLFLPAAALCCLCSALVAMAAELTQDDLTLTRRAGEQVSFSCGQIGQCDSGALWYQKKDKETFRVILWYYRDICKIGESYDHPQKNDFSAENKQNGCA</sequence>
<evidence type="ECO:0000313" key="1">
    <source>
        <dbReference type="EMBL" id="KAG8013715.1"/>
    </source>
</evidence>